<evidence type="ECO:0000313" key="4">
    <source>
        <dbReference type="EMBL" id="GJE62279.1"/>
    </source>
</evidence>
<organism evidence="4 5">
    <name type="scientific">Methylobacterium trifolii</name>
    <dbReference type="NCBI Taxonomy" id="1003092"/>
    <lineage>
        <taxon>Bacteria</taxon>
        <taxon>Pseudomonadati</taxon>
        <taxon>Pseudomonadota</taxon>
        <taxon>Alphaproteobacteria</taxon>
        <taxon>Hyphomicrobiales</taxon>
        <taxon>Methylobacteriaceae</taxon>
        <taxon>Methylobacterium</taxon>
    </lineage>
</organism>
<protein>
    <submittedName>
        <fullName evidence="4">D-threo-3-hydroxyaspartate dehydratase</fullName>
    </submittedName>
</protein>
<keyword evidence="5" id="KW-1185">Reference proteome</keyword>
<name>A0ABQ4U497_9HYPH</name>
<dbReference type="InterPro" id="IPR001608">
    <property type="entry name" value="Ala_racemase_N"/>
</dbReference>
<comment type="similarity">
    <text evidence="1">Belongs to the DSD1 family.</text>
</comment>
<gene>
    <name evidence="4" type="primary">dthadh</name>
    <name evidence="4" type="ORF">MPOCJGCO_4412</name>
</gene>
<dbReference type="SUPFAM" id="SSF51419">
    <property type="entry name" value="PLP-binding barrel"/>
    <property type="match status" value="1"/>
</dbReference>
<dbReference type="PANTHER" id="PTHR28004:SF2">
    <property type="entry name" value="D-SERINE DEHYDRATASE"/>
    <property type="match status" value="1"/>
</dbReference>
<dbReference type="InterPro" id="IPR029066">
    <property type="entry name" value="PLP-binding_barrel"/>
</dbReference>
<reference evidence="4" key="2">
    <citation type="submission" date="2021-08" db="EMBL/GenBank/DDBJ databases">
        <authorList>
            <person name="Tani A."/>
            <person name="Ola A."/>
            <person name="Ogura Y."/>
            <person name="Katsura K."/>
            <person name="Hayashi T."/>
        </authorList>
    </citation>
    <scope>NUCLEOTIDE SEQUENCE</scope>
    <source>
        <strain evidence="4">DSM 23632</strain>
    </source>
</reference>
<keyword evidence="2" id="KW-0456">Lyase</keyword>
<dbReference type="Pfam" id="PF14031">
    <property type="entry name" value="D-ser_dehydrat"/>
    <property type="match status" value="1"/>
</dbReference>
<dbReference type="EMBL" id="BPRB01000298">
    <property type="protein sequence ID" value="GJE62279.1"/>
    <property type="molecule type" value="Genomic_DNA"/>
</dbReference>
<dbReference type="Gene3D" id="3.20.20.10">
    <property type="entry name" value="Alanine racemase"/>
    <property type="match status" value="1"/>
</dbReference>
<evidence type="ECO:0000313" key="5">
    <source>
        <dbReference type="Proteomes" id="UP001055057"/>
    </source>
</evidence>
<dbReference type="InterPro" id="IPR042208">
    <property type="entry name" value="D-ser_dehydrat-like_sf"/>
</dbReference>
<sequence length="390" mass="40215">MALSDEGTATGRVPGIADLDTPCLLLDEGRLTRNVAAMRARLDGFGVAFRPHLKTAKSLDVARLAMASPAGPAMVSTLREAEYFAQGGVRDMIYGVGIAPSKLDRVGAIRAAGADLALILDSVAQADAVAAWSRGHADRLPALIEVDADGHRSGVAPGDGALLAEIGRRLVEGGAELRGVLLHAGDSYGLSDPGAIARAAEAEREAAVTAAGILRAAGLPCPVVSVGSTPTARFAQGLAGVTEVRAGVFMFGDLFQAGVGSVGIADIALSVLASVIGHQRQKGWIIVDAGWMALSRDRGTARQAVDQGYGIVCDATGRPYPDLIVADANQEHGIVALRPGATAALPDLALGARIRILPNHACATGAQHDRYHVLDGAGEVHAVWPRIRGW</sequence>
<dbReference type="InterPro" id="IPR026956">
    <property type="entry name" value="D-ser_dehydrat-like_dom"/>
</dbReference>
<dbReference type="PANTHER" id="PTHR28004">
    <property type="entry name" value="ZGC:162816-RELATED"/>
    <property type="match status" value="1"/>
</dbReference>
<evidence type="ECO:0000256" key="2">
    <source>
        <dbReference type="ARBA" id="ARBA00023239"/>
    </source>
</evidence>
<evidence type="ECO:0000256" key="1">
    <source>
        <dbReference type="ARBA" id="ARBA00005323"/>
    </source>
</evidence>
<reference evidence="4" key="1">
    <citation type="journal article" date="2021" name="Front. Microbiol.">
        <title>Comprehensive Comparative Genomics and Phenotyping of Methylobacterium Species.</title>
        <authorList>
            <person name="Alessa O."/>
            <person name="Ogura Y."/>
            <person name="Fujitani Y."/>
            <person name="Takami H."/>
            <person name="Hayashi T."/>
            <person name="Sahin N."/>
            <person name="Tani A."/>
        </authorList>
    </citation>
    <scope>NUCLEOTIDE SEQUENCE</scope>
    <source>
        <strain evidence="4">DSM 23632</strain>
    </source>
</reference>
<dbReference type="Proteomes" id="UP001055057">
    <property type="component" value="Unassembled WGS sequence"/>
</dbReference>
<dbReference type="Gene3D" id="2.40.37.20">
    <property type="entry name" value="D-serine dehydratase-like domain"/>
    <property type="match status" value="1"/>
</dbReference>
<comment type="caution">
    <text evidence="4">The sequence shown here is derived from an EMBL/GenBank/DDBJ whole genome shotgun (WGS) entry which is preliminary data.</text>
</comment>
<feature type="domain" description="D-serine dehydratase-like" evidence="3">
    <location>
        <begin position="268"/>
        <end position="375"/>
    </location>
</feature>
<evidence type="ECO:0000259" key="3">
    <source>
        <dbReference type="SMART" id="SM01119"/>
    </source>
</evidence>
<dbReference type="RefSeq" id="WP_238184926.1">
    <property type="nucleotide sequence ID" value="NZ_BPRB01000298.1"/>
</dbReference>
<dbReference type="SMART" id="SM01119">
    <property type="entry name" value="D-ser_dehydrat"/>
    <property type="match status" value="1"/>
</dbReference>
<proteinExistence type="inferred from homology"/>
<dbReference type="Pfam" id="PF01168">
    <property type="entry name" value="Ala_racemase_N"/>
    <property type="match status" value="1"/>
</dbReference>
<dbReference type="InterPro" id="IPR051466">
    <property type="entry name" value="D-amino_acid_metab_enzyme"/>
</dbReference>
<accession>A0ABQ4U497</accession>